<feature type="chain" id="PRO_5008268742" evidence="2">
    <location>
        <begin position="45"/>
        <end position="107"/>
    </location>
</feature>
<gene>
    <name evidence="3" type="ORF">SORBI_3010G010500</name>
</gene>
<protein>
    <submittedName>
        <fullName evidence="3">Uncharacterized protein</fullName>
    </submittedName>
</protein>
<dbReference type="EMBL" id="CM000769">
    <property type="protein sequence ID" value="KXG19145.1"/>
    <property type="molecule type" value="Genomic_DNA"/>
</dbReference>
<evidence type="ECO:0000313" key="4">
    <source>
        <dbReference type="Proteomes" id="UP000000768"/>
    </source>
</evidence>
<reference evidence="4" key="2">
    <citation type="journal article" date="2018" name="Plant J.">
        <title>The Sorghum bicolor reference genome: improved assembly, gene annotations, a transcriptome atlas, and signatures of genome organization.</title>
        <authorList>
            <person name="McCormick R.F."/>
            <person name="Truong S.K."/>
            <person name="Sreedasyam A."/>
            <person name="Jenkins J."/>
            <person name="Shu S."/>
            <person name="Sims D."/>
            <person name="Kennedy M."/>
            <person name="Amirebrahimi M."/>
            <person name="Weers B.D."/>
            <person name="McKinley B."/>
            <person name="Mattison A."/>
            <person name="Morishige D.T."/>
            <person name="Grimwood J."/>
            <person name="Schmutz J."/>
            <person name="Mullet J.E."/>
        </authorList>
    </citation>
    <scope>NUCLEOTIDE SEQUENCE [LARGE SCALE GENOMIC DNA]</scope>
    <source>
        <strain evidence="4">cv. BTx623</strain>
    </source>
</reference>
<reference evidence="3 4" key="1">
    <citation type="journal article" date="2009" name="Nature">
        <title>The Sorghum bicolor genome and the diversification of grasses.</title>
        <authorList>
            <person name="Paterson A.H."/>
            <person name="Bowers J.E."/>
            <person name="Bruggmann R."/>
            <person name="Dubchak I."/>
            <person name="Grimwood J."/>
            <person name="Gundlach H."/>
            <person name="Haberer G."/>
            <person name="Hellsten U."/>
            <person name="Mitros T."/>
            <person name="Poliakov A."/>
            <person name="Schmutz J."/>
            <person name="Spannagl M."/>
            <person name="Tang H."/>
            <person name="Wang X."/>
            <person name="Wicker T."/>
            <person name="Bharti A.K."/>
            <person name="Chapman J."/>
            <person name="Feltus F.A."/>
            <person name="Gowik U."/>
            <person name="Grigoriev I.V."/>
            <person name="Lyons E."/>
            <person name="Maher C.A."/>
            <person name="Martis M."/>
            <person name="Narechania A."/>
            <person name="Otillar R.P."/>
            <person name="Penning B.W."/>
            <person name="Salamov A.A."/>
            <person name="Wang Y."/>
            <person name="Zhang L."/>
            <person name="Carpita N.C."/>
            <person name="Freeling M."/>
            <person name="Gingle A.R."/>
            <person name="Hash C.T."/>
            <person name="Keller B."/>
            <person name="Klein P."/>
            <person name="Kresovich S."/>
            <person name="McCann M.C."/>
            <person name="Ming R."/>
            <person name="Peterson D.G."/>
            <person name="Mehboob-ur-Rahman"/>
            <person name="Ware D."/>
            <person name="Westhoff P."/>
            <person name="Mayer K.F."/>
            <person name="Messing J."/>
            <person name="Rokhsar D.S."/>
        </authorList>
    </citation>
    <scope>NUCLEOTIDE SEQUENCE [LARGE SCALE GENOMIC DNA]</scope>
    <source>
        <strain evidence="4">cv. BTx623</strain>
    </source>
</reference>
<evidence type="ECO:0000256" key="2">
    <source>
        <dbReference type="SAM" id="SignalP"/>
    </source>
</evidence>
<evidence type="ECO:0000256" key="1">
    <source>
        <dbReference type="SAM" id="MobiDB-lite"/>
    </source>
</evidence>
<organism evidence="3 4">
    <name type="scientific">Sorghum bicolor</name>
    <name type="common">Sorghum</name>
    <name type="synonym">Sorghum vulgare</name>
    <dbReference type="NCBI Taxonomy" id="4558"/>
    <lineage>
        <taxon>Eukaryota</taxon>
        <taxon>Viridiplantae</taxon>
        <taxon>Streptophyta</taxon>
        <taxon>Embryophyta</taxon>
        <taxon>Tracheophyta</taxon>
        <taxon>Spermatophyta</taxon>
        <taxon>Magnoliopsida</taxon>
        <taxon>Liliopsida</taxon>
        <taxon>Poales</taxon>
        <taxon>Poaceae</taxon>
        <taxon>PACMAD clade</taxon>
        <taxon>Panicoideae</taxon>
        <taxon>Andropogonodae</taxon>
        <taxon>Andropogoneae</taxon>
        <taxon>Sorghinae</taxon>
        <taxon>Sorghum</taxon>
    </lineage>
</organism>
<dbReference type="Proteomes" id="UP000000768">
    <property type="component" value="Chromosome 10"/>
</dbReference>
<dbReference type="InParanoid" id="A0A194YGR0"/>
<evidence type="ECO:0000313" key="3">
    <source>
        <dbReference type="EMBL" id="KXG19145.1"/>
    </source>
</evidence>
<keyword evidence="2" id="KW-0732">Signal</keyword>
<keyword evidence="4" id="KW-1185">Reference proteome</keyword>
<feature type="signal peptide" evidence="2">
    <location>
        <begin position="1"/>
        <end position="44"/>
    </location>
</feature>
<name>A0A194YGR0_SORBI</name>
<dbReference type="Gramene" id="KXG19145">
    <property type="protein sequence ID" value="KXG19145"/>
    <property type="gene ID" value="SORBI_3010G010500"/>
</dbReference>
<feature type="region of interest" description="Disordered" evidence="1">
    <location>
        <begin position="1"/>
        <end position="21"/>
    </location>
</feature>
<dbReference type="AlphaFoldDB" id="A0A194YGR0"/>
<sequence>MPLNNPRQDTVRTGSNHSRSTMNMSDRCRALVIILLLFVFLVQCRPHEDIDVGTTRGRAAFSLTGTGYCDMERQNNKVIYCCSHPMPKHCYNTFQQCQANCYVRNRN</sequence>
<dbReference type="OMA" id="QECLAKC"/>
<accession>A0A194YGR0</accession>
<proteinExistence type="predicted"/>